<dbReference type="RefSeq" id="WP_246213566.1">
    <property type="nucleotide sequence ID" value="NZ_BAAAMZ010000006.1"/>
</dbReference>
<keyword evidence="9" id="KW-0812">Transmembrane</keyword>
<evidence type="ECO:0000256" key="3">
    <source>
        <dbReference type="ARBA" id="ARBA00022679"/>
    </source>
</evidence>
<dbReference type="InterPro" id="IPR008271">
    <property type="entry name" value="Ser/Thr_kinase_AS"/>
</dbReference>
<keyword evidence="5 11" id="KW-0418">Kinase</keyword>
<dbReference type="PANTHER" id="PTHR43289">
    <property type="entry name" value="MITOGEN-ACTIVATED PROTEIN KINASE KINASE KINASE 20-RELATED"/>
    <property type="match status" value="1"/>
</dbReference>
<feature type="transmembrane region" description="Helical" evidence="9">
    <location>
        <begin position="362"/>
        <end position="381"/>
    </location>
</feature>
<name>A0A561UJI5_9ACTN</name>
<dbReference type="PROSITE" id="PS00108">
    <property type="entry name" value="PROTEIN_KINASE_ST"/>
    <property type="match status" value="1"/>
</dbReference>
<gene>
    <name evidence="11" type="ORF">FHX73_113375</name>
</gene>
<dbReference type="Gene3D" id="1.10.510.10">
    <property type="entry name" value="Transferase(Phosphotransferase) domain 1"/>
    <property type="match status" value="1"/>
</dbReference>
<dbReference type="PROSITE" id="PS00107">
    <property type="entry name" value="PROTEIN_KINASE_ATP"/>
    <property type="match status" value="1"/>
</dbReference>
<dbReference type="InterPro" id="IPR000719">
    <property type="entry name" value="Prot_kinase_dom"/>
</dbReference>
<evidence type="ECO:0000259" key="10">
    <source>
        <dbReference type="PROSITE" id="PS50011"/>
    </source>
</evidence>
<evidence type="ECO:0000313" key="11">
    <source>
        <dbReference type="EMBL" id="TWF99528.1"/>
    </source>
</evidence>
<comment type="caution">
    <text evidence="11">The sequence shown here is derived from an EMBL/GenBank/DDBJ whole genome shotgun (WGS) entry which is preliminary data.</text>
</comment>
<dbReference type="Pfam" id="PF00069">
    <property type="entry name" value="Pkinase"/>
    <property type="match status" value="1"/>
</dbReference>
<keyword evidence="6 7" id="KW-0067">ATP-binding</keyword>
<evidence type="ECO:0000256" key="9">
    <source>
        <dbReference type="SAM" id="Phobius"/>
    </source>
</evidence>
<evidence type="ECO:0000256" key="4">
    <source>
        <dbReference type="ARBA" id="ARBA00022741"/>
    </source>
</evidence>
<sequence length="575" mass="61319">MSAQQQEGTERRMLAGRYALGERLGRGGMGTVWRAQDLMLDREVAVKELTVNHLPEEDLAILQSRMKQEARAAARIKHSGVITIHDVLEQDGRPWIVMELIDGRSLADVIAQDGPVSPRSAAEVGAQVLAALHRGHQLGVLHRDVKPANVLLEHGTGRVVLLDFGIAKFEGSSELTRPGDLVGSPDYLAPERAQGERFGPASDLWGLGATLYAAVEGSSPFRRDTPLSTLAAVVDEPLPESSRAGALGPVLAALMAKEPAERPSAEEALRMLRAVTEGHTLGMAVPQQPHRVPTQAVPAVDRRPLVEEQEPAPEPVGVPVLPMEPVDPSAATGAHGPLAAEAVTAPVAVPPAAPRRRRGLRLGLVGLVVVLLAAGGVVYGLERDRHQPAPVADSTPTPQPGGSSAPSPSTGTQDSPGTPPVGYKWVDDEQGFRFPLPADGQNWVRTVGNGNNVYYTADKQYHLIQFSVTAGELGTPLDHLKSMEVTESLRKDYHVLSEGETQLYGQPAAKWVWTFTCGTCGTPGPRKVFWEEFKGSDGTAYAMLVSGPLSEATAMEQRFTAIVNNFKVIGHPGGG</sequence>
<evidence type="ECO:0000256" key="2">
    <source>
        <dbReference type="ARBA" id="ARBA00022527"/>
    </source>
</evidence>
<dbReference type="SUPFAM" id="SSF56112">
    <property type="entry name" value="Protein kinase-like (PK-like)"/>
    <property type="match status" value="1"/>
</dbReference>
<proteinExistence type="predicted"/>
<dbReference type="EC" id="2.7.11.1" evidence="1"/>
<dbReference type="AlphaFoldDB" id="A0A561UJI5"/>
<dbReference type="GO" id="GO:0005524">
    <property type="term" value="F:ATP binding"/>
    <property type="evidence" value="ECO:0007669"/>
    <property type="project" value="UniProtKB-UniRule"/>
</dbReference>
<keyword evidence="2 11" id="KW-0723">Serine/threonine-protein kinase</keyword>
<dbReference type="Proteomes" id="UP000317940">
    <property type="component" value="Unassembled WGS sequence"/>
</dbReference>
<accession>A0A561UJI5</accession>
<evidence type="ECO:0000313" key="12">
    <source>
        <dbReference type="Proteomes" id="UP000317940"/>
    </source>
</evidence>
<evidence type="ECO:0000256" key="5">
    <source>
        <dbReference type="ARBA" id="ARBA00022777"/>
    </source>
</evidence>
<feature type="region of interest" description="Disordered" evidence="8">
    <location>
        <begin position="385"/>
        <end position="424"/>
    </location>
</feature>
<dbReference type="PANTHER" id="PTHR43289:SF6">
    <property type="entry name" value="SERINE_THREONINE-PROTEIN KINASE NEKL-3"/>
    <property type="match status" value="1"/>
</dbReference>
<feature type="binding site" evidence="7">
    <location>
        <position position="47"/>
    </location>
    <ligand>
        <name>ATP</name>
        <dbReference type="ChEBI" id="CHEBI:30616"/>
    </ligand>
</feature>
<dbReference type="Gene3D" id="3.30.200.20">
    <property type="entry name" value="Phosphorylase Kinase, domain 1"/>
    <property type="match status" value="1"/>
</dbReference>
<feature type="domain" description="Protein kinase" evidence="10">
    <location>
        <begin position="18"/>
        <end position="282"/>
    </location>
</feature>
<evidence type="ECO:0000256" key="6">
    <source>
        <dbReference type="ARBA" id="ARBA00022840"/>
    </source>
</evidence>
<dbReference type="EMBL" id="VIWT01000001">
    <property type="protein sequence ID" value="TWF99528.1"/>
    <property type="molecule type" value="Genomic_DNA"/>
</dbReference>
<dbReference type="GO" id="GO:0004674">
    <property type="term" value="F:protein serine/threonine kinase activity"/>
    <property type="evidence" value="ECO:0007669"/>
    <property type="project" value="UniProtKB-KW"/>
</dbReference>
<dbReference type="CDD" id="cd14014">
    <property type="entry name" value="STKc_PknB_like"/>
    <property type="match status" value="1"/>
</dbReference>
<dbReference type="InterPro" id="IPR017441">
    <property type="entry name" value="Protein_kinase_ATP_BS"/>
</dbReference>
<feature type="region of interest" description="Disordered" evidence="8">
    <location>
        <begin position="303"/>
        <end position="334"/>
    </location>
</feature>
<dbReference type="SMART" id="SM00220">
    <property type="entry name" value="S_TKc"/>
    <property type="match status" value="1"/>
</dbReference>
<protein>
    <recommendedName>
        <fullName evidence="1">non-specific serine/threonine protein kinase</fullName>
        <ecNumber evidence="1">2.7.11.1</ecNumber>
    </recommendedName>
</protein>
<evidence type="ECO:0000256" key="8">
    <source>
        <dbReference type="SAM" id="MobiDB-lite"/>
    </source>
</evidence>
<keyword evidence="12" id="KW-1185">Reference proteome</keyword>
<keyword evidence="9" id="KW-1133">Transmembrane helix</keyword>
<evidence type="ECO:0000256" key="1">
    <source>
        <dbReference type="ARBA" id="ARBA00012513"/>
    </source>
</evidence>
<dbReference type="InterPro" id="IPR011009">
    <property type="entry name" value="Kinase-like_dom_sf"/>
</dbReference>
<dbReference type="PROSITE" id="PS50011">
    <property type="entry name" value="PROTEIN_KINASE_DOM"/>
    <property type="match status" value="1"/>
</dbReference>
<keyword evidence="4 7" id="KW-0547">Nucleotide-binding</keyword>
<organism evidence="11 12">
    <name type="scientific">Kitasatospora viridis</name>
    <dbReference type="NCBI Taxonomy" id="281105"/>
    <lineage>
        <taxon>Bacteria</taxon>
        <taxon>Bacillati</taxon>
        <taxon>Actinomycetota</taxon>
        <taxon>Actinomycetes</taxon>
        <taxon>Kitasatosporales</taxon>
        <taxon>Streptomycetaceae</taxon>
        <taxon>Kitasatospora</taxon>
    </lineage>
</organism>
<evidence type="ECO:0000256" key="7">
    <source>
        <dbReference type="PROSITE-ProRule" id="PRU10141"/>
    </source>
</evidence>
<feature type="compositionally biased region" description="Low complexity" evidence="8">
    <location>
        <begin position="394"/>
        <end position="413"/>
    </location>
</feature>
<keyword evidence="9" id="KW-0472">Membrane</keyword>
<keyword evidence="3" id="KW-0808">Transferase</keyword>
<reference evidence="11 12" key="1">
    <citation type="submission" date="2019-06" db="EMBL/GenBank/DDBJ databases">
        <title>Sequencing the genomes of 1000 actinobacteria strains.</title>
        <authorList>
            <person name="Klenk H.-P."/>
        </authorList>
    </citation>
    <scope>NUCLEOTIDE SEQUENCE [LARGE SCALE GENOMIC DNA]</scope>
    <source>
        <strain evidence="11 12">DSM 44826</strain>
    </source>
</reference>